<comment type="caution">
    <text evidence="4">The sequence shown here is derived from an EMBL/GenBank/DDBJ whole genome shotgun (WGS) entry which is preliminary data.</text>
</comment>
<feature type="region of interest" description="Disordered" evidence="2">
    <location>
        <begin position="750"/>
        <end position="774"/>
    </location>
</feature>
<dbReference type="CDD" id="cd00096">
    <property type="entry name" value="Ig"/>
    <property type="match status" value="1"/>
</dbReference>
<dbReference type="InterPro" id="IPR013783">
    <property type="entry name" value="Ig-like_fold"/>
</dbReference>
<name>A0AAV2TKJ6_CALDB</name>
<dbReference type="InterPro" id="IPR013098">
    <property type="entry name" value="Ig_I-set"/>
</dbReference>
<evidence type="ECO:0000256" key="2">
    <source>
        <dbReference type="SAM" id="MobiDB-lite"/>
    </source>
</evidence>
<dbReference type="InterPro" id="IPR050964">
    <property type="entry name" value="Striated_Muscle_Regulatory"/>
</dbReference>
<keyword evidence="1" id="KW-0677">Repeat</keyword>
<dbReference type="PROSITE" id="PS50835">
    <property type="entry name" value="IG_LIKE"/>
    <property type="match status" value="3"/>
</dbReference>
<organism evidence="4 5">
    <name type="scientific">Calicophoron daubneyi</name>
    <name type="common">Rumen fluke</name>
    <name type="synonym">Paramphistomum daubneyi</name>
    <dbReference type="NCBI Taxonomy" id="300641"/>
    <lineage>
        <taxon>Eukaryota</taxon>
        <taxon>Metazoa</taxon>
        <taxon>Spiralia</taxon>
        <taxon>Lophotrochozoa</taxon>
        <taxon>Platyhelminthes</taxon>
        <taxon>Trematoda</taxon>
        <taxon>Digenea</taxon>
        <taxon>Plagiorchiida</taxon>
        <taxon>Pronocephalata</taxon>
        <taxon>Paramphistomoidea</taxon>
        <taxon>Paramphistomidae</taxon>
        <taxon>Calicophoron</taxon>
    </lineage>
</organism>
<dbReference type="SMART" id="SM00408">
    <property type="entry name" value="IGc2"/>
    <property type="match status" value="3"/>
</dbReference>
<feature type="domain" description="Ig-like" evidence="3">
    <location>
        <begin position="1243"/>
        <end position="1336"/>
    </location>
</feature>
<dbReference type="EMBL" id="CAXLJL010000378">
    <property type="protein sequence ID" value="CAL5137260.1"/>
    <property type="molecule type" value="Genomic_DNA"/>
</dbReference>
<dbReference type="InterPro" id="IPR003598">
    <property type="entry name" value="Ig_sub2"/>
</dbReference>
<dbReference type="Proteomes" id="UP001497525">
    <property type="component" value="Unassembled WGS sequence"/>
</dbReference>
<accession>A0AAV2TKJ6</accession>
<dbReference type="Pfam" id="PF07686">
    <property type="entry name" value="V-set"/>
    <property type="match status" value="2"/>
</dbReference>
<protein>
    <recommendedName>
        <fullName evidence="3">Ig-like domain-containing protein</fullName>
    </recommendedName>
</protein>
<dbReference type="SMART" id="SM00409">
    <property type="entry name" value="IG"/>
    <property type="match status" value="5"/>
</dbReference>
<dbReference type="PANTHER" id="PTHR13817:SF73">
    <property type="entry name" value="FIBRONECTIN TYPE-III DOMAIN-CONTAINING PROTEIN"/>
    <property type="match status" value="1"/>
</dbReference>
<feature type="domain" description="Ig-like" evidence="3">
    <location>
        <begin position="1151"/>
        <end position="1236"/>
    </location>
</feature>
<sequence length="1505" mass="170026">MRLNNLAHELERLKVILAPSDQTYLGQLESSFNDACKTVSERTQEMRIRKLMLKKQSKLLECEDNVYESISWIEELLENVQILYQENCVGKNQLEAEELLSKCADIYKQAQLLSRVQGHLMDLARNQLTCSSKLETVLATGAKASAPYDQEKLNSATQDFRDAKTLGVQLLERLPKGFLQDDSGFTSPVVKEVSHLIRLKLYTLWLKLRELEYTVTGSNVPDNETVKELGIDTSYLDRRPQSTSAFYPRTRSSLDDGYRGSFLSVDENERRRRNQPIPYLDADDFFPLTGLPGREIRLPHKLPSTTTPTDMLRGAQTPDSVTRNKQRTSSRNGRASAESMESSKRAPKYRDNVKKLIDHVGHLMNDFRNRLSDLGTAVHEIPSTNFRELDKLKMMADGEFARVNARLHECCNECGDDPLGKEIIDRSGRDAGQLHRQWVAEWNAHLRGHGQISPNAGLLKRLQDLIFDLDECKRRLADLRNAVCYSTVEKAKMASIANDAKSSSLVLSCLITSDDINRVTVIHEEIVGMNNTLSAQEKFITDLLDQVRGDQRLVYQPQLLKIRQSWKEYRDELAIFDGFITYLEKAYKLLPRIEEFSSHQSRPKSYRKKISELTRSQAEGHRLQADIADLIRPDRLHPRAEEVGETCEVKPRVGWLVNHLKQKFRTVTALTDELDMLLTNLMTGLSLDEINGDLLLRNHSSTPVENGGMLTGTYRPSSATNNRIPSQSAPPFLDDPWSLTGYEGGISKIPARNPLDLAPPRPPRTASEMDGSMNPLDQQYPIKELTNGSVSNSSSWRIIQPLTDITCKVDDSVDFHCHFAGPTDVSLLGIEWTFQPFTYSIKEPFYGNKEHISKDTQQFTRLSDRNNARLKIRNVRVGQAGAYTVKIQNLKTGKTMKSTGMLKVRPDLLKTMENTAAQQLDPSSGLLTPVHFSVAYRGFTSIPIVEWRHDRHELNKKVWQIKTDETHTSISTRTAHLCDKGMYECYLRDPLTDMQLYSSAELKVDLVGNNAKNKNIPILITGDGGVSEAVHDGDPLTLKCPFRQPTNSTDYSVSWLQNGQTMYTFRPNATDTNRPVKTKEIQFQRGQTIWRFYIVENYCILSTNVVHRSDEGKYICRVKENGSVFENSATITVTILLEFAEALQRKSIINGREMDLLCCLKAPSQFLQDPKTIQINWFLNNRLLNPYRCIRLGISLTNDHGRLGLHVVKTTVEHAGTYCCEATLDDSTVRTQCDVEVLERSIPRIIKMTRIPSGSLTPNQTVTITYEYSGVPQPSCEWFKDNESIHPDGIHYKLEVFQKHCTLTIINVDTTDSGIYRIKLGNELGVAEATEIVTVTGLSENESEKTTSTIVRAIPFPGHQPLSENLSILSEPRGVHDTLSASASIFLIRPVDVQARVGENAHIFCLLKNLADPVTVFWYHNNELLKSGKGSSVRTYTNQPKRGFHRVELVNVSMACAGSYKVRVCKSNLTSAEVPNEVLADSVFTVAVKGKSKFENYSPLLLKRV</sequence>
<feature type="compositionally biased region" description="Basic and acidic residues" evidence="2">
    <location>
        <begin position="341"/>
        <end position="350"/>
    </location>
</feature>
<dbReference type="InterPro" id="IPR003599">
    <property type="entry name" value="Ig_sub"/>
</dbReference>
<gene>
    <name evidence="4" type="ORF">CDAUBV1_LOCUS11587</name>
</gene>
<dbReference type="PANTHER" id="PTHR13817">
    <property type="entry name" value="TITIN"/>
    <property type="match status" value="1"/>
</dbReference>
<dbReference type="Gene3D" id="2.60.40.10">
    <property type="entry name" value="Immunoglobulins"/>
    <property type="match status" value="5"/>
</dbReference>
<dbReference type="InterPro" id="IPR007110">
    <property type="entry name" value="Ig-like_dom"/>
</dbReference>
<reference evidence="4" key="1">
    <citation type="submission" date="2024-06" db="EMBL/GenBank/DDBJ databases">
        <authorList>
            <person name="Liu X."/>
            <person name="Lenzi L."/>
            <person name="Haldenby T S."/>
            <person name="Uol C."/>
        </authorList>
    </citation>
    <scope>NUCLEOTIDE SEQUENCE</scope>
</reference>
<evidence type="ECO:0000313" key="5">
    <source>
        <dbReference type="Proteomes" id="UP001497525"/>
    </source>
</evidence>
<evidence type="ECO:0000313" key="4">
    <source>
        <dbReference type="EMBL" id="CAL5137260.1"/>
    </source>
</evidence>
<evidence type="ECO:0000256" key="1">
    <source>
        <dbReference type="ARBA" id="ARBA00022737"/>
    </source>
</evidence>
<feature type="region of interest" description="Disordered" evidence="2">
    <location>
        <begin position="296"/>
        <end position="350"/>
    </location>
</feature>
<feature type="domain" description="Ig-like" evidence="3">
    <location>
        <begin position="1017"/>
        <end position="1132"/>
    </location>
</feature>
<feature type="compositionally biased region" description="Polar residues" evidence="2">
    <location>
        <begin position="317"/>
        <end position="333"/>
    </location>
</feature>
<evidence type="ECO:0000259" key="3">
    <source>
        <dbReference type="PROSITE" id="PS50835"/>
    </source>
</evidence>
<dbReference type="InterPro" id="IPR036179">
    <property type="entry name" value="Ig-like_dom_sf"/>
</dbReference>
<proteinExistence type="predicted"/>
<dbReference type="InterPro" id="IPR013106">
    <property type="entry name" value="Ig_V-set"/>
</dbReference>
<dbReference type="Pfam" id="PF07679">
    <property type="entry name" value="I-set"/>
    <property type="match status" value="1"/>
</dbReference>
<dbReference type="SUPFAM" id="SSF48726">
    <property type="entry name" value="Immunoglobulin"/>
    <property type="match status" value="5"/>
</dbReference>